<sequence length="307" mass="35740">MKLLAQNPREIFSTVLGEQKNEDSNFIINQENSSRIAYENSNSPRDYIERKEYKYFVHRWNSKKQIKINLFDLSKSEYELPIQQQSNWPHIVMHEIPNRGIFCFENRKGGHVFLIHQDNSIENLSNRHNLSEGSSAIYHKDFIYLFGGINKSNQALVSERYNFMKSKWEIISSPLAFPFNISGFGINQKIIFHEQNSGLLGIYDITTDSYSELYLPLVYGEYKELFSISLSVFLFEGRSNLLETNIEGLYDGRWKIVGNISPCMSLIGSPVYTDNSIYFLFLIPTLSLYKFDFVSKTAIKVKDFMNN</sequence>
<protein>
    <recommendedName>
        <fullName evidence="3">Kelch repeat-containing protein</fullName>
    </recommendedName>
</protein>
<gene>
    <name evidence="1" type="ORF">BSTOLATCC_MIC58164</name>
</gene>
<evidence type="ECO:0000313" key="2">
    <source>
        <dbReference type="Proteomes" id="UP001162131"/>
    </source>
</evidence>
<comment type="caution">
    <text evidence="1">The sequence shown here is derived from an EMBL/GenBank/DDBJ whole genome shotgun (WGS) entry which is preliminary data.</text>
</comment>
<proteinExistence type="predicted"/>
<dbReference type="SUPFAM" id="SSF117281">
    <property type="entry name" value="Kelch motif"/>
    <property type="match status" value="1"/>
</dbReference>
<organism evidence="1 2">
    <name type="scientific">Blepharisma stoltei</name>
    <dbReference type="NCBI Taxonomy" id="1481888"/>
    <lineage>
        <taxon>Eukaryota</taxon>
        <taxon>Sar</taxon>
        <taxon>Alveolata</taxon>
        <taxon>Ciliophora</taxon>
        <taxon>Postciliodesmatophora</taxon>
        <taxon>Heterotrichea</taxon>
        <taxon>Heterotrichida</taxon>
        <taxon>Blepharismidae</taxon>
        <taxon>Blepharisma</taxon>
    </lineage>
</organism>
<dbReference type="AlphaFoldDB" id="A0AAU9K1B3"/>
<evidence type="ECO:0000313" key="1">
    <source>
        <dbReference type="EMBL" id="CAG9333351.1"/>
    </source>
</evidence>
<dbReference type="Proteomes" id="UP001162131">
    <property type="component" value="Unassembled WGS sequence"/>
</dbReference>
<dbReference type="EMBL" id="CAJZBQ010000056">
    <property type="protein sequence ID" value="CAG9333351.1"/>
    <property type="molecule type" value="Genomic_DNA"/>
</dbReference>
<reference evidence="1" key="1">
    <citation type="submission" date="2021-09" db="EMBL/GenBank/DDBJ databases">
        <authorList>
            <consortium name="AG Swart"/>
            <person name="Singh M."/>
            <person name="Singh A."/>
            <person name="Seah K."/>
            <person name="Emmerich C."/>
        </authorList>
    </citation>
    <scope>NUCLEOTIDE SEQUENCE</scope>
    <source>
        <strain evidence="1">ATCC30299</strain>
    </source>
</reference>
<name>A0AAU9K1B3_9CILI</name>
<accession>A0AAU9K1B3</accession>
<keyword evidence="2" id="KW-1185">Reference proteome</keyword>
<evidence type="ECO:0008006" key="3">
    <source>
        <dbReference type="Google" id="ProtNLM"/>
    </source>
</evidence>
<dbReference type="InterPro" id="IPR015915">
    <property type="entry name" value="Kelch-typ_b-propeller"/>
</dbReference>